<dbReference type="WBParaSite" id="TREG1_54380.1">
    <property type="protein sequence ID" value="TREG1_54380.1"/>
    <property type="gene ID" value="TREG1_54380"/>
</dbReference>
<dbReference type="GO" id="GO:0000977">
    <property type="term" value="F:RNA polymerase II transcription regulatory region sequence-specific DNA binding"/>
    <property type="evidence" value="ECO:0007669"/>
    <property type="project" value="TreeGrafter"/>
</dbReference>
<dbReference type="GO" id="GO:0046983">
    <property type="term" value="F:protein dimerization activity"/>
    <property type="evidence" value="ECO:0007669"/>
    <property type="project" value="InterPro"/>
</dbReference>
<dbReference type="PANTHER" id="PTHR23349:SF68">
    <property type="entry name" value="FI14601P"/>
    <property type="match status" value="1"/>
</dbReference>
<evidence type="ECO:0000313" key="3">
    <source>
        <dbReference type="WBParaSite" id="TREG1_54380.1"/>
    </source>
</evidence>
<dbReference type="GO" id="GO:0032502">
    <property type="term" value="P:developmental process"/>
    <property type="evidence" value="ECO:0007669"/>
    <property type="project" value="TreeGrafter"/>
</dbReference>
<reference evidence="2" key="1">
    <citation type="submission" date="2022-06" db="EMBL/GenBank/DDBJ databases">
        <authorList>
            <person name="Berger JAMES D."/>
            <person name="Berger JAMES D."/>
        </authorList>
    </citation>
    <scope>NUCLEOTIDE SEQUENCE [LARGE SCALE GENOMIC DNA]</scope>
</reference>
<reference evidence="3" key="2">
    <citation type="submission" date="2023-11" db="UniProtKB">
        <authorList>
            <consortium name="WormBaseParasite"/>
        </authorList>
    </citation>
    <scope>IDENTIFICATION</scope>
</reference>
<name>A0AA85K0H7_TRIRE</name>
<dbReference type="InterPro" id="IPR050283">
    <property type="entry name" value="E-box_TF_Regulators"/>
</dbReference>
<proteinExistence type="predicted"/>
<sequence>MDNYNDQLSINDYEYIQFKDCITETNAETSFYNSQNHHSEPSSIYNEGCLSIQNYPMLHKSEFNQNYDYYNMKAESNTCFAQKTTENVNFSYYYNGNNTYTDTMNSNDSSLLDINNPTNMNNCNELLDMNNDLDSGIIHPIFYSELQSGAKVRERRRMFSINSAFEALRACLPTFPYEKRISKIDTLRLAIAYLALLKDLLANMDSIVTNQPIRRGQLVIQFMIQRLNSSKRHHLSWYTSDLIARLNWIRWDRLGYTGTIDWSSSLHSDCHQ</sequence>
<dbReference type="SUPFAM" id="SSF47459">
    <property type="entry name" value="HLH, helix-loop-helix DNA-binding domain"/>
    <property type="match status" value="1"/>
</dbReference>
<keyword evidence="2" id="KW-1185">Reference proteome</keyword>
<dbReference type="PANTHER" id="PTHR23349">
    <property type="entry name" value="BASIC HELIX-LOOP-HELIX TRANSCRIPTION FACTOR, TWIST"/>
    <property type="match status" value="1"/>
</dbReference>
<dbReference type="InterPro" id="IPR036638">
    <property type="entry name" value="HLH_DNA-bd_sf"/>
</dbReference>
<dbReference type="AlphaFoldDB" id="A0AA85K0H7"/>
<dbReference type="Proteomes" id="UP000050795">
    <property type="component" value="Unassembled WGS sequence"/>
</dbReference>
<organism evidence="2 3">
    <name type="scientific">Trichobilharzia regenti</name>
    <name type="common">Nasal bird schistosome</name>
    <dbReference type="NCBI Taxonomy" id="157069"/>
    <lineage>
        <taxon>Eukaryota</taxon>
        <taxon>Metazoa</taxon>
        <taxon>Spiralia</taxon>
        <taxon>Lophotrochozoa</taxon>
        <taxon>Platyhelminthes</taxon>
        <taxon>Trematoda</taxon>
        <taxon>Digenea</taxon>
        <taxon>Strigeidida</taxon>
        <taxon>Schistosomatoidea</taxon>
        <taxon>Schistosomatidae</taxon>
        <taxon>Trichobilharzia</taxon>
    </lineage>
</organism>
<evidence type="ECO:0000313" key="2">
    <source>
        <dbReference type="Proteomes" id="UP000050795"/>
    </source>
</evidence>
<accession>A0AA85K0H7</accession>
<dbReference type="GO" id="GO:0000981">
    <property type="term" value="F:DNA-binding transcription factor activity, RNA polymerase II-specific"/>
    <property type="evidence" value="ECO:0007669"/>
    <property type="project" value="TreeGrafter"/>
</dbReference>
<dbReference type="Gene3D" id="4.10.280.10">
    <property type="entry name" value="Helix-loop-helix DNA-binding domain"/>
    <property type="match status" value="1"/>
</dbReference>
<evidence type="ECO:0000259" key="1">
    <source>
        <dbReference type="PROSITE" id="PS50888"/>
    </source>
</evidence>
<dbReference type="PROSITE" id="PS50888">
    <property type="entry name" value="BHLH"/>
    <property type="match status" value="1"/>
</dbReference>
<dbReference type="InterPro" id="IPR011598">
    <property type="entry name" value="bHLH_dom"/>
</dbReference>
<dbReference type="Pfam" id="PF00010">
    <property type="entry name" value="HLH"/>
    <property type="match status" value="1"/>
</dbReference>
<protein>
    <recommendedName>
        <fullName evidence="1">BHLH domain-containing protein</fullName>
    </recommendedName>
</protein>
<feature type="domain" description="BHLH" evidence="1">
    <location>
        <begin position="145"/>
        <end position="197"/>
    </location>
</feature>
<dbReference type="SMART" id="SM00353">
    <property type="entry name" value="HLH"/>
    <property type="match status" value="1"/>
</dbReference>